<sequence>MRILTLLSILFFISCDANKEPVEYIHIKESLSNDIYIKYPKSEYVTHFYDKKDDTIKFDLSKNEFDSIQNLYTKYVNSYPTDTEIYLKNKNFYVTHGGSSEYHFSLKNKNNKVITLIYTGGNDVDKEFENFTKFDTYVQKLLNRKKELKNKPLSNIFVL</sequence>
<dbReference type="OrthoDB" id="9847448at2"/>
<reference evidence="2" key="1">
    <citation type="submission" date="2016-11" db="EMBL/GenBank/DDBJ databases">
        <authorList>
            <person name="Varghese N."/>
            <person name="Submissions S."/>
        </authorList>
    </citation>
    <scope>NUCLEOTIDE SEQUENCE [LARGE SCALE GENOMIC DNA]</scope>
    <source>
        <strain evidence="2">DSM 27989</strain>
    </source>
</reference>
<dbReference type="EMBL" id="FRBH01000001">
    <property type="protein sequence ID" value="SHK52635.1"/>
    <property type="molecule type" value="Genomic_DNA"/>
</dbReference>
<dbReference type="AlphaFoldDB" id="A0A1M6T6T2"/>
<evidence type="ECO:0000313" key="1">
    <source>
        <dbReference type="EMBL" id="SHK52635.1"/>
    </source>
</evidence>
<organism evidence="1 2">
    <name type="scientific">Chishuiella changwenlii</name>
    <dbReference type="NCBI Taxonomy" id="1434701"/>
    <lineage>
        <taxon>Bacteria</taxon>
        <taxon>Pseudomonadati</taxon>
        <taxon>Bacteroidota</taxon>
        <taxon>Flavobacteriia</taxon>
        <taxon>Flavobacteriales</taxon>
        <taxon>Weeksellaceae</taxon>
        <taxon>Chishuiella</taxon>
    </lineage>
</organism>
<dbReference type="RefSeq" id="WP_072929149.1">
    <property type="nucleotide sequence ID" value="NZ_FRBH01000001.1"/>
</dbReference>
<dbReference type="Proteomes" id="UP000184120">
    <property type="component" value="Unassembled WGS sequence"/>
</dbReference>
<dbReference type="STRING" id="1434701.SAMN05443634_101288"/>
<gene>
    <name evidence="1" type="ORF">SAMN05443634_101288</name>
</gene>
<accession>A0A1M6T6T2</accession>
<evidence type="ECO:0008006" key="3">
    <source>
        <dbReference type="Google" id="ProtNLM"/>
    </source>
</evidence>
<evidence type="ECO:0000313" key="2">
    <source>
        <dbReference type="Proteomes" id="UP000184120"/>
    </source>
</evidence>
<dbReference type="PROSITE" id="PS51257">
    <property type="entry name" value="PROKAR_LIPOPROTEIN"/>
    <property type="match status" value="1"/>
</dbReference>
<name>A0A1M6T6T2_9FLAO</name>
<proteinExistence type="predicted"/>
<protein>
    <recommendedName>
        <fullName evidence="3">Lipoprotein</fullName>
    </recommendedName>
</protein>